<dbReference type="GeneID" id="120261085"/>
<evidence type="ECO:0000313" key="6">
    <source>
        <dbReference type="Proteomes" id="UP001515500"/>
    </source>
</evidence>
<dbReference type="GO" id="GO:0004557">
    <property type="term" value="F:alpha-galactosidase activity"/>
    <property type="evidence" value="ECO:0007669"/>
    <property type="project" value="UniProtKB-EC"/>
</dbReference>
<keyword evidence="3 4" id="KW-0326">Glycosidase</keyword>
<dbReference type="SUPFAM" id="SSF51445">
    <property type="entry name" value="(Trans)glycosidases"/>
    <property type="match status" value="1"/>
</dbReference>
<reference evidence="7" key="1">
    <citation type="submission" date="2025-08" db="UniProtKB">
        <authorList>
            <consortium name="RefSeq"/>
        </authorList>
    </citation>
    <scope>IDENTIFICATION</scope>
</reference>
<feature type="signal peptide" evidence="5">
    <location>
        <begin position="1"/>
        <end position="32"/>
    </location>
</feature>
<dbReference type="Pfam" id="PF16499">
    <property type="entry name" value="Melibiase_2"/>
    <property type="match status" value="1"/>
</dbReference>
<keyword evidence="5" id="KW-0732">Signal</keyword>
<keyword evidence="4" id="KW-1015">Disulfide bond</keyword>
<comment type="similarity">
    <text evidence="1 4">Belongs to the glycosyl hydrolase 27 family.</text>
</comment>
<comment type="catalytic activity">
    <reaction evidence="4">
        <text>Hydrolysis of terminal, non-reducing alpha-D-galactose residues in alpha-D-galactosides, including galactose oligosaccharides, galactomannans and galactolipids.</text>
        <dbReference type="EC" id="3.2.1.22"/>
    </reaction>
</comment>
<dbReference type="InterPro" id="IPR013780">
    <property type="entry name" value="Glyco_hydro_b"/>
</dbReference>
<dbReference type="RefSeq" id="XP_039124698.1">
    <property type="nucleotide sequence ID" value="XM_039268764.1"/>
</dbReference>
<dbReference type="PANTHER" id="PTHR11452:SF42">
    <property type="entry name" value="ALPHA-GALACTOSIDASE"/>
    <property type="match status" value="1"/>
</dbReference>
<dbReference type="CDD" id="cd14792">
    <property type="entry name" value="GH27"/>
    <property type="match status" value="1"/>
</dbReference>
<evidence type="ECO:0000256" key="2">
    <source>
        <dbReference type="ARBA" id="ARBA00022801"/>
    </source>
</evidence>
<dbReference type="Gene3D" id="3.20.20.70">
    <property type="entry name" value="Aldolase class I"/>
    <property type="match status" value="1"/>
</dbReference>
<gene>
    <name evidence="7" type="primary">LOC120261085</name>
</gene>
<dbReference type="Gene3D" id="2.60.40.1180">
    <property type="entry name" value="Golgi alpha-mannosidase II"/>
    <property type="match status" value="1"/>
</dbReference>
<dbReference type="InterPro" id="IPR013785">
    <property type="entry name" value="Aldolase_TIM"/>
</dbReference>
<dbReference type="PANTHER" id="PTHR11452">
    <property type="entry name" value="ALPHA-GALACTOSIDASE/ALPHA-N-ACETYLGALACTOSAMINIDASE"/>
    <property type="match status" value="1"/>
</dbReference>
<protein>
    <recommendedName>
        <fullName evidence="4">Alpha-galactosidase</fullName>
        <ecNumber evidence="4">3.2.1.22</ecNumber>
    </recommendedName>
    <alternativeName>
        <fullName evidence="4">Melibiase</fullName>
    </alternativeName>
</protein>
<dbReference type="GO" id="GO:0005975">
    <property type="term" value="P:carbohydrate metabolic process"/>
    <property type="evidence" value="ECO:0007669"/>
    <property type="project" value="InterPro"/>
</dbReference>
<feature type="chain" id="PRO_5044332875" description="Alpha-galactosidase" evidence="5">
    <location>
        <begin position="33"/>
        <end position="639"/>
    </location>
</feature>
<accession>A0AB40BDM1</accession>
<evidence type="ECO:0000313" key="7">
    <source>
        <dbReference type="RefSeq" id="XP_039124698.1"/>
    </source>
</evidence>
<evidence type="ECO:0000256" key="4">
    <source>
        <dbReference type="RuleBase" id="RU361168"/>
    </source>
</evidence>
<evidence type="ECO:0000256" key="1">
    <source>
        <dbReference type="ARBA" id="ARBA00009743"/>
    </source>
</evidence>
<keyword evidence="2 4" id="KW-0378">Hydrolase</keyword>
<dbReference type="PRINTS" id="PR00740">
    <property type="entry name" value="GLHYDRLASE27"/>
</dbReference>
<dbReference type="PROSITE" id="PS50231">
    <property type="entry name" value="RICIN_B_LECTIN"/>
    <property type="match status" value="1"/>
</dbReference>
<proteinExistence type="inferred from homology"/>
<sequence>MGIPSSLASMRASVSFIILVSLICRELYKVKSVSEAGEVAMLPPRGWNSYDSFSWVIDEDAFLYNAEILSRRLLQYGYEYAVVDYLWYRKNVNGSSANAYGYDNIDPWGRVCPDPDRWPSSKGGNGFKEVAQIVHKMGLKFGIHVMTGISVQAVDANTPILDVDTGGAYKKDGRTWRARDIGLKNMTCKWMDKGFMSVDTSLAAGRAFLRSLYRQYAQWGVDFVKLDCVFGTDLDAKQIITVSELLQELDRPVVLSLSPGEQVMPSMSNGISNHVNMYRITGDDWDKWEDVAAHFDVSRTFAAANKIGAEGLNGRSWPDLDMLPLGWLTDPSVQQGPHRKCYLTLDEQRTQMTLWSMSKSPLMFGGDLRHLDGSTFNLITNPTLLEINHYSSSNMEFPYVFSTKMRRNRLRSLPHRFMNLVHQNNAENNILSTSSCEDDKAKRWTISSFDRDLDQICWLFDTNSTGVKSYCLYKRDKKIKYKQEETETFQLSMSSTANTCLGISVNRKLSASEIRSVSLHPCGKTVNTRWGLNNDGTLVDLISGLCAVIVPKKVNVDAGNIRSWIATGRRGEIYLAFFNLYNQRNRISAKVEDFAEVLKGNFSSNCSYDGEEIWTGKQFHMLSGTVSNKKREAFHLSVL</sequence>
<organism evidence="6 7">
    <name type="scientific">Dioscorea cayennensis subsp. rotundata</name>
    <name type="common">White Guinea yam</name>
    <name type="synonym">Dioscorea rotundata</name>
    <dbReference type="NCBI Taxonomy" id="55577"/>
    <lineage>
        <taxon>Eukaryota</taxon>
        <taxon>Viridiplantae</taxon>
        <taxon>Streptophyta</taxon>
        <taxon>Embryophyta</taxon>
        <taxon>Tracheophyta</taxon>
        <taxon>Spermatophyta</taxon>
        <taxon>Magnoliopsida</taxon>
        <taxon>Liliopsida</taxon>
        <taxon>Dioscoreales</taxon>
        <taxon>Dioscoreaceae</taxon>
        <taxon>Dioscorea</taxon>
    </lineage>
</organism>
<dbReference type="Proteomes" id="UP001515500">
    <property type="component" value="Chromosome 5"/>
</dbReference>
<dbReference type="AlphaFoldDB" id="A0AB40BDM1"/>
<keyword evidence="6" id="KW-1185">Reference proteome</keyword>
<evidence type="ECO:0000256" key="5">
    <source>
        <dbReference type="SAM" id="SignalP"/>
    </source>
</evidence>
<name>A0AB40BDM1_DIOCR</name>
<dbReference type="InterPro" id="IPR017853">
    <property type="entry name" value="GH"/>
</dbReference>
<dbReference type="InterPro" id="IPR002241">
    <property type="entry name" value="Glyco_hydro_27"/>
</dbReference>
<dbReference type="EC" id="3.2.1.22" evidence="4"/>
<evidence type="ECO:0000256" key="3">
    <source>
        <dbReference type="ARBA" id="ARBA00023295"/>
    </source>
</evidence>